<protein>
    <submittedName>
        <fullName evidence="7">Site-specific DNA-methyltransferase</fullName>
    </submittedName>
</protein>
<dbReference type="EMBL" id="JAFLCK010000002">
    <property type="protein sequence ID" value="MBN8659079.1"/>
    <property type="molecule type" value="Genomic_DNA"/>
</dbReference>
<evidence type="ECO:0000256" key="2">
    <source>
        <dbReference type="ARBA" id="ARBA00022603"/>
    </source>
</evidence>
<evidence type="ECO:0000259" key="6">
    <source>
        <dbReference type="Pfam" id="PF01555"/>
    </source>
</evidence>
<dbReference type="GO" id="GO:0032259">
    <property type="term" value="P:methylation"/>
    <property type="evidence" value="ECO:0007669"/>
    <property type="project" value="UniProtKB-KW"/>
</dbReference>
<dbReference type="PROSITE" id="PS00092">
    <property type="entry name" value="N6_MTASE"/>
    <property type="match status" value="1"/>
</dbReference>
<evidence type="ECO:0000313" key="7">
    <source>
        <dbReference type="EMBL" id="MBN8659079.1"/>
    </source>
</evidence>
<evidence type="ECO:0000256" key="3">
    <source>
        <dbReference type="ARBA" id="ARBA00022679"/>
    </source>
</evidence>
<dbReference type="Gene3D" id="3.40.50.150">
    <property type="entry name" value="Vaccinia Virus protein VP39"/>
    <property type="match status" value="1"/>
</dbReference>
<gene>
    <name evidence="7" type="ORF">J0M35_01860</name>
</gene>
<comment type="caution">
    <text evidence="7">The sequence shown here is derived from an EMBL/GenBank/DDBJ whole genome shotgun (WGS) entry which is preliminary data.</text>
</comment>
<dbReference type="Proteomes" id="UP000664277">
    <property type="component" value="Unassembled WGS sequence"/>
</dbReference>
<dbReference type="GO" id="GO:0003677">
    <property type="term" value="F:DNA binding"/>
    <property type="evidence" value="ECO:0007669"/>
    <property type="project" value="InterPro"/>
</dbReference>
<comment type="similarity">
    <text evidence="1">Belongs to the N(4)/N(6)-methyltransferase family.</text>
</comment>
<dbReference type="AlphaFoldDB" id="A0A8J7TK51"/>
<dbReference type="SUPFAM" id="SSF53335">
    <property type="entry name" value="S-adenosyl-L-methionine-dependent methyltransferases"/>
    <property type="match status" value="1"/>
</dbReference>
<evidence type="ECO:0000256" key="5">
    <source>
        <dbReference type="SAM" id="MobiDB-lite"/>
    </source>
</evidence>
<feature type="domain" description="DNA methylase N-4/N-6" evidence="6">
    <location>
        <begin position="122"/>
        <end position="443"/>
    </location>
</feature>
<keyword evidence="3" id="KW-0808">Transferase</keyword>
<dbReference type="InterPro" id="IPR002941">
    <property type="entry name" value="DNA_methylase_N4/N6"/>
</dbReference>
<keyword evidence="4" id="KW-0949">S-adenosyl-L-methionine</keyword>
<reference evidence="7" key="1">
    <citation type="submission" date="2021-02" db="EMBL/GenBank/DDBJ databases">
        <title>Genome-Resolved Metagenomics of a Microbial Community Performing Photosynthetic Biological Nutrient Removal.</title>
        <authorList>
            <person name="Mcdaniel E.A."/>
        </authorList>
    </citation>
    <scope>NUCLEOTIDE SEQUENCE</scope>
    <source>
        <strain evidence="7">UWPOB_OBS1</strain>
    </source>
</reference>
<dbReference type="GO" id="GO:0008170">
    <property type="term" value="F:N-methyltransferase activity"/>
    <property type="evidence" value="ECO:0007669"/>
    <property type="project" value="InterPro"/>
</dbReference>
<sequence>MMEKLQMHSKDLTQRNIAHIRELFPNCVTETQGKNDRIELAVDFELLRQELSESIVEGQQERYQLVWPGKREALLKANAPVKKTLRPDRDESLDFDNTRNLFIEADNLDALKLLQETYLGKIKAIYIDPPYNTGHDFIYEDNYSIEKLAYEIRDGVSDPNGNKLFSEERWKQNSSSNGRFHSDWISMMYSRLKLARHLLRDDGVIFISIDDGEVHNLRKICDEIFGETNFIVNAIWRSKDNSNNDAKRFSIDHNHTLVYAKDNNWEPAKLSDDSKRGHFKNPDNDPNGPYFDGNPLNSPNYRENLIYPLVSPQGIEIQPPKNGWRWSEKVMHEKISSGEIRFTPDGTGIRRRTYLKDMKGLPPSSLWIDLEKTGHNRQAKYELLKLLPEDVFDTPKPVKLIDYILRLSDCDEAAIVMDFFAGSATTAHAVMQLNAEDGLNRRFIMVQLPEPCDSKSDAFKAGYHSITDISKERIRRAGKEILSKECDPNWNRDIGFRVLKVDSSNLSEVHYAPDEVEQTQLDLFTESIKSDRSPEDLLFQVLLNWGVDLSLPITKKSISNRDVFFVDENALVACFDKDIDENLVRELTHFEPLRVVFRDDGFVSDAVKINVEQIFRQLSPGTEVKSI</sequence>
<keyword evidence="2" id="KW-0489">Methyltransferase</keyword>
<dbReference type="PRINTS" id="PR00506">
    <property type="entry name" value="D21N6MTFRASE"/>
</dbReference>
<evidence type="ECO:0000256" key="1">
    <source>
        <dbReference type="ARBA" id="ARBA00006594"/>
    </source>
</evidence>
<feature type="region of interest" description="Disordered" evidence="5">
    <location>
        <begin position="268"/>
        <end position="295"/>
    </location>
</feature>
<name>A0A8J7TK51_9BACT</name>
<organism evidence="7 8">
    <name type="scientific">Candidatus Obscuribacter phosphatis</name>
    <dbReference type="NCBI Taxonomy" id="1906157"/>
    <lineage>
        <taxon>Bacteria</taxon>
        <taxon>Bacillati</taxon>
        <taxon>Candidatus Melainabacteria</taxon>
        <taxon>Candidatus Obscuribacterales</taxon>
        <taxon>Candidatus Obscuribacteraceae</taxon>
        <taxon>Candidatus Obscuribacter</taxon>
    </lineage>
</organism>
<evidence type="ECO:0000256" key="4">
    <source>
        <dbReference type="ARBA" id="ARBA00022691"/>
    </source>
</evidence>
<feature type="compositionally biased region" description="Basic and acidic residues" evidence="5">
    <location>
        <begin position="269"/>
        <end position="283"/>
    </location>
</feature>
<evidence type="ECO:0000313" key="8">
    <source>
        <dbReference type="Proteomes" id="UP000664277"/>
    </source>
</evidence>
<accession>A0A8J7TK51</accession>
<dbReference type="Pfam" id="PF01555">
    <property type="entry name" value="N6_N4_Mtase"/>
    <property type="match status" value="1"/>
</dbReference>
<dbReference type="PIRSF" id="PIRSF015855">
    <property type="entry name" value="TypeIII_Mtase_mKpnI"/>
    <property type="match status" value="1"/>
</dbReference>
<dbReference type="InterPro" id="IPR029063">
    <property type="entry name" value="SAM-dependent_MTases_sf"/>
</dbReference>
<dbReference type="InterPro" id="IPR002052">
    <property type="entry name" value="DNA_methylase_N6_adenine_CS"/>
</dbReference>
<dbReference type="InterPro" id="IPR002295">
    <property type="entry name" value="N4/N6-MTase_EcoPI_Mod-like"/>
</dbReference>
<proteinExistence type="inferred from homology"/>